<evidence type="ECO:0000313" key="5">
    <source>
        <dbReference type="EMBL" id="MCZ0866843.1"/>
    </source>
</evidence>
<keyword evidence="5" id="KW-0966">Cell projection</keyword>
<proteinExistence type="predicted"/>
<dbReference type="EMBL" id="JAPTGG010000017">
    <property type="protein sequence ID" value="MCZ0866843.1"/>
    <property type="molecule type" value="Genomic_DNA"/>
</dbReference>
<organism evidence="5 6">
    <name type="scientific">Dasania phycosphaerae</name>
    <dbReference type="NCBI Taxonomy" id="2950436"/>
    <lineage>
        <taxon>Bacteria</taxon>
        <taxon>Pseudomonadati</taxon>
        <taxon>Pseudomonadota</taxon>
        <taxon>Gammaproteobacteria</taxon>
        <taxon>Cellvibrionales</taxon>
        <taxon>Spongiibacteraceae</taxon>
        <taxon>Dasania</taxon>
    </lineage>
</organism>
<keyword evidence="6" id="KW-1185">Reference proteome</keyword>
<keyword evidence="2" id="KW-0547">Nucleotide-binding</keyword>
<evidence type="ECO:0000259" key="4">
    <source>
        <dbReference type="Pfam" id="PF07317"/>
    </source>
</evidence>
<dbReference type="Pfam" id="PF07317">
    <property type="entry name" value="PilZN"/>
    <property type="match status" value="1"/>
</dbReference>
<dbReference type="RefSeq" id="WP_258332793.1">
    <property type="nucleotide sequence ID" value="NZ_JAPTGG010000017.1"/>
</dbReference>
<dbReference type="AlphaFoldDB" id="A0A9J6RQJ2"/>
<protein>
    <submittedName>
        <fullName evidence="5">Flagellar brake protein</fullName>
    </submittedName>
</protein>
<evidence type="ECO:0000313" key="6">
    <source>
        <dbReference type="Proteomes" id="UP001069090"/>
    </source>
</evidence>
<keyword evidence="5" id="KW-0282">Flagellum</keyword>
<dbReference type="Proteomes" id="UP001069090">
    <property type="component" value="Unassembled WGS sequence"/>
</dbReference>
<evidence type="ECO:0000256" key="2">
    <source>
        <dbReference type="ARBA" id="ARBA00022741"/>
    </source>
</evidence>
<dbReference type="InterPro" id="IPR012349">
    <property type="entry name" value="Split_barrel_FMN-bd"/>
</dbReference>
<keyword evidence="1" id="KW-0973">c-di-GMP</keyword>
<comment type="caution">
    <text evidence="5">The sequence shown here is derived from an EMBL/GenBank/DDBJ whole genome shotgun (WGS) entry which is preliminary data.</text>
</comment>
<accession>A0A9J6RQJ2</accession>
<gene>
    <name evidence="5" type="ORF">O0V09_16655</name>
</gene>
<dbReference type="Gene3D" id="2.30.110.10">
    <property type="entry name" value="Electron Transport, Fmn-binding Protein, Chain A"/>
    <property type="match status" value="1"/>
</dbReference>
<dbReference type="GO" id="GO:0000166">
    <property type="term" value="F:nucleotide binding"/>
    <property type="evidence" value="ECO:0007669"/>
    <property type="project" value="UniProtKB-KW"/>
</dbReference>
<keyword evidence="5" id="KW-0969">Cilium</keyword>
<dbReference type="InterPro" id="IPR009926">
    <property type="entry name" value="T3SS_YcgR_PilZN"/>
</dbReference>
<sequence>MIKQLKWLMAMLGGQQPNASTLSHYQRLQQLCDSHQSITIRLKYHPIDYQSLILHIDQEHHELLIDDLFPALDKPLTANTTLQLISNSAGQQLNFYTRVIRRCRNGSDSSYLLELPKELGHNHNRSSYRVYVDNERGLRIRLNDVEPTLKSVRISNLSSNGIKLYFSDNVQNHLKNIRYLDDVVIILPNDYSIDCRIQILNNYLIQGGHPHSVIGGKLIIKQPLHKNKLQQYLASVQRQQRKRENRDS</sequence>
<evidence type="ECO:0000256" key="3">
    <source>
        <dbReference type="ARBA" id="ARBA00023143"/>
    </source>
</evidence>
<keyword evidence="3" id="KW-0975">Bacterial flagellum</keyword>
<feature type="domain" description="Type III secretion system flagellar brake protein YcgR PilZN" evidence="4">
    <location>
        <begin position="26"/>
        <end position="119"/>
    </location>
</feature>
<reference evidence="5 6" key="1">
    <citation type="submission" date="2022-12" db="EMBL/GenBank/DDBJ databases">
        <title>Dasania phycosphaerae sp. nov., isolated from particulate material of the south coast of Korea.</title>
        <authorList>
            <person name="Jiang Y."/>
        </authorList>
    </citation>
    <scope>NUCLEOTIDE SEQUENCE [LARGE SCALE GENOMIC DNA]</scope>
    <source>
        <strain evidence="5 6">GY-19</strain>
    </source>
</reference>
<evidence type="ECO:0000256" key="1">
    <source>
        <dbReference type="ARBA" id="ARBA00022636"/>
    </source>
</evidence>
<name>A0A9J6RQJ2_9GAMM</name>